<comment type="caution">
    <text evidence="1">The sequence shown here is derived from an EMBL/GenBank/DDBJ whole genome shotgun (WGS) entry which is preliminary data.</text>
</comment>
<reference evidence="1" key="1">
    <citation type="submission" date="2020-09" db="EMBL/GenBank/DDBJ databases">
        <title>Genome-Enabled Discovery of Anthraquinone Biosynthesis in Senna tora.</title>
        <authorList>
            <person name="Kang S.-H."/>
            <person name="Pandey R.P."/>
            <person name="Lee C.-M."/>
            <person name="Sim J.-S."/>
            <person name="Jeong J.-T."/>
            <person name="Choi B.-S."/>
            <person name="Jung M."/>
            <person name="Ginzburg D."/>
            <person name="Zhao K."/>
            <person name="Won S.Y."/>
            <person name="Oh T.-J."/>
            <person name="Yu Y."/>
            <person name="Kim N.-H."/>
            <person name="Lee O.R."/>
            <person name="Lee T.-H."/>
            <person name="Bashyal P."/>
            <person name="Kim T.-S."/>
            <person name="Lee W.-H."/>
            <person name="Kawkins C."/>
            <person name="Kim C.-K."/>
            <person name="Kim J.S."/>
            <person name="Ahn B.O."/>
            <person name="Rhee S.Y."/>
            <person name="Sohng J.K."/>
        </authorList>
    </citation>
    <scope>NUCLEOTIDE SEQUENCE</scope>
    <source>
        <tissue evidence="1">Leaf</tissue>
    </source>
</reference>
<evidence type="ECO:0000313" key="1">
    <source>
        <dbReference type="EMBL" id="KAF7817934.1"/>
    </source>
</evidence>
<proteinExistence type="predicted"/>
<gene>
    <name evidence="1" type="ORF">G2W53_023389</name>
</gene>
<dbReference type="AlphaFoldDB" id="A0A834TIA3"/>
<dbReference type="EMBL" id="JAAIUW010000008">
    <property type="protein sequence ID" value="KAF7817934.1"/>
    <property type="molecule type" value="Genomic_DNA"/>
</dbReference>
<sequence length="53" mass="5933">MVNRHNRCLTSERLVAPTLRPSCMPPRLFHVFGSENGIGSTQIPIAKLDVKED</sequence>
<keyword evidence="2" id="KW-1185">Reference proteome</keyword>
<name>A0A834TIA3_9FABA</name>
<dbReference type="Proteomes" id="UP000634136">
    <property type="component" value="Unassembled WGS sequence"/>
</dbReference>
<protein>
    <submittedName>
        <fullName evidence="1">Uncharacterized protein</fullName>
    </submittedName>
</protein>
<evidence type="ECO:0000313" key="2">
    <source>
        <dbReference type="Proteomes" id="UP000634136"/>
    </source>
</evidence>
<accession>A0A834TIA3</accession>
<organism evidence="1 2">
    <name type="scientific">Senna tora</name>
    <dbReference type="NCBI Taxonomy" id="362788"/>
    <lineage>
        <taxon>Eukaryota</taxon>
        <taxon>Viridiplantae</taxon>
        <taxon>Streptophyta</taxon>
        <taxon>Embryophyta</taxon>
        <taxon>Tracheophyta</taxon>
        <taxon>Spermatophyta</taxon>
        <taxon>Magnoliopsida</taxon>
        <taxon>eudicotyledons</taxon>
        <taxon>Gunneridae</taxon>
        <taxon>Pentapetalae</taxon>
        <taxon>rosids</taxon>
        <taxon>fabids</taxon>
        <taxon>Fabales</taxon>
        <taxon>Fabaceae</taxon>
        <taxon>Caesalpinioideae</taxon>
        <taxon>Cassia clade</taxon>
        <taxon>Senna</taxon>
    </lineage>
</organism>